<accession>A0ACC2FDV9</accession>
<dbReference type="EMBL" id="CM055756">
    <property type="protein sequence ID" value="KAJ7989556.1"/>
    <property type="molecule type" value="Genomic_DNA"/>
</dbReference>
<keyword evidence="2" id="KW-1185">Reference proteome</keyword>
<name>A0ACC2FDV9_DALPE</name>
<proteinExistence type="predicted"/>
<dbReference type="Proteomes" id="UP001157502">
    <property type="component" value="Chromosome 29"/>
</dbReference>
<protein>
    <submittedName>
        <fullName evidence="1">Uncharacterized protein</fullName>
    </submittedName>
</protein>
<comment type="caution">
    <text evidence="1">The sequence shown here is derived from an EMBL/GenBank/DDBJ whole genome shotgun (WGS) entry which is preliminary data.</text>
</comment>
<sequence>MFPSVPETDVLRACYGGVRCSIGFHTEPGLCDQGHRGNNATEPSDVTTDCPLGNNVSLSRSAECHWAVGQSLHCPWPPDRLQPPTAASVYSQGHMGGMWPSRAHVYRLNESIIRVRKTTVTMGNTSITEGKTALSLGNTTIKRGKTKVTMGNSSITRGKKTTSLGSSTIATAKTKLTMGNASFSRGTTTTSFRKAFFAKRKTL</sequence>
<evidence type="ECO:0000313" key="2">
    <source>
        <dbReference type="Proteomes" id="UP001157502"/>
    </source>
</evidence>
<gene>
    <name evidence="1" type="ORF">DPEC_G00305770</name>
</gene>
<organism evidence="1 2">
    <name type="scientific">Dallia pectoralis</name>
    <name type="common">Alaska blackfish</name>
    <dbReference type="NCBI Taxonomy" id="75939"/>
    <lineage>
        <taxon>Eukaryota</taxon>
        <taxon>Metazoa</taxon>
        <taxon>Chordata</taxon>
        <taxon>Craniata</taxon>
        <taxon>Vertebrata</taxon>
        <taxon>Euteleostomi</taxon>
        <taxon>Actinopterygii</taxon>
        <taxon>Neopterygii</taxon>
        <taxon>Teleostei</taxon>
        <taxon>Protacanthopterygii</taxon>
        <taxon>Esociformes</taxon>
        <taxon>Umbridae</taxon>
        <taxon>Dallia</taxon>
    </lineage>
</organism>
<evidence type="ECO:0000313" key="1">
    <source>
        <dbReference type="EMBL" id="KAJ7989556.1"/>
    </source>
</evidence>
<reference evidence="1" key="1">
    <citation type="submission" date="2021-05" db="EMBL/GenBank/DDBJ databases">
        <authorList>
            <person name="Pan Q."/>
            <person name="Jouanno E."/>
            <person name="Zahm M."/>
            <person name="Klopp C."/>
            <person name="Cabau C."/>
            <person name="Louis A."/>
            <person name="Berthelot C."/>
            <person name="Parey E."/>
            <person name="Roest Crollius H."/>
            <person name="Montfort J."/>
            <person name="Robinson-Rechavi M."/>
            <person name="Bouchez O."/>
            <person name="Lampietro C."/>
            <person name="Lopez Roques C."/>
            <person name="Donnadieu C."/>
            <person name="Postlethwait J."/>
            <person name="Bobe J."/>
            <person name="Dillon D."/>
            <person name="Chandos A."/>
            <person name="von Hippel F."/>
            <person name="Guiguen Y."/>
        </authorList>
    </citation>
    <scope>NUCLEOTIDE SEQUENCE</scope>
    <source>
        <strain evidence="1">YG-Jan2019</strain>
    </source>
</reference>